<keyword evidence="1" id="KW-0812">Transmembrane</keyword>
<evidence type="ECO:0000313" key="2">
    <source>
        <dbReference type="EMBL" id="SDE96045.1"/>
    </source>
</evidence>
<dbReference type="NCBIfam" id="NF037970">
    <property type="entry name" value="vanZ_1"/>
    <property type="match status" value="1"/>
</dbReference>
<keyword evidence="1" id="KW-1133">Transmembrane helix</keyword>
<protein>
    <submittedName>
        <fullName evidence="2">VanZ like family protein</fullName>
    </submittedName>
</protein>
<dbReference type="EMBL" id="FNBD01000005">
    <property type="protein sequence ID" value="SDE96045.1"/>
    <property type="molecule type" value="Genomic_DNA"/>
</dbReference>
<dbReference type="AlphaFoldDB" id="A0A1G7H6P6"/>
<reference evidence="3" key="1">
    <citation type="submission" date="2016-10" db="EMBL/GenBank/DDBJ databases">
        <authorList>
            <person name="Varghese N."/>
            <person name="Submissions S."/>
        </authorList>
    </citation>
    <scope>NUCLEOTIDE SEQUENCE [LARGE SCALE GENOMIC DNA]</scope>
    <source>
        <strain evidence="3">DSM 24729</strain>
    </source>
</reference>
<evidence type="ECO:0000256" key="1">
    <source>
        <dbReference type="SAM" id="Phobius"/>
    </source>
</evidence>
<keyword evidence="1" id="KW-0472">Membrane</keyword>
<dbReference type="eggNOG" id="ENOG502ZZUW">
    <property type="taxonomic scope" value="Bacteria"/>
</dbReference>
<feature type="transmembrane region" description="Helical" evidence="1">
    <location>
        <begin position="60"/>
        <end position="77"/>
    </location>
</feature>
<organism evidence="2 3">
    <name type="scientific">Cellulophaga baltica</name>
    <dbReference type="NCBI Taxonomy" id="76594"/>
    <lineage>
        <taxon>Bacteria</taxon>
        <taxon>Pseudomonadati</taxon>
        <taxon>Bacteroidota</taxon>
        <taxon>Flavobacteriia</taxon>
        <taxon>Flavobacteriales</taxon>
        <taxon>Flavobacteriaceae</taxon>
        <taxon>Cellulophaga</taxon>
    </lineage>
</organism>
<feature type="transmembrane region" description="Helical" evidence="1">
    <location>
        <begin position="84"/>
        <end position="105"/>
    </location>
</feature>
<accession>A0A1G7H6P6</accession>
<sequence length="142" mass="16351">MQKKPEKYVQIIGFTLFALGIALIFLFSWKTNPNVGEYSFLPDWLINWADQYRNNRKRTGVPFIFLGFLAGAYLIYIKQKSLRFWILTGVILVLTVIIAELGQYFIPSRDPDPKDVLWGSIGAGIGLLPIFIFYKITTQLKK</sequence>
<name>A0A1G7H6P6_9FLAO</name>
<feature type="transmembrane region" description="Helical" evidence="1">
    <location>
        <begin position="117"/>
        <end position="136"/>
    </location>
</feature>
<proteinExistence type="predicted"/>
<dbReference type="Proteomes" id="UP000182114">
    <property type="component" value="Unassembled WGS sequence"/>
</dbReference>
<dbReference type="RefSeq" id="WP_074538382.1">
    <property type="nucleotide sequence ID" value="NZ_FNBD01000005.1"/>
</dbReference>
<evidence type="ECO:0000313" key="3">
    <source>
        <dbReference type="Proteomes" id="UP000182114"/>
    </source>
</evidence>
<feature type="transmembrane region" description="Helical" evidence="1">
    <location>
        <begin position="12"/>
        <end position="29"/>
    </location>
</feature>
<gene>
    <name evidence="2" type="ORF">SAMN04487992_105308</name>
</gene>
<keyword evidence="3" id="KW-1185">Reference proteome</keyword>